<dbReference type="Proteomes" id="UP000251993">
    <property type="component" value="Chromosome"/>
</dbReference>
<dbReference type="Pfam" id="PF14125">
    <property type="entry name" value="DUF4292"/>
    <property type="match status" value="1"/>
</dbReference>
<dbReference type="EMBL" id="CP030850">
    <property type="protein sequence ID" value="AXE20106.1"/>
    <property type="molecule type" value="Genomic_DNA"/>
</dbReference>
<evidence type="ECO:0000313" key="2">
    <source>
        <dbReference type="Proteomes" id="UP000251993"/>
    </source>
</evidence>
<sequence length="320" mass="37200">MKLKVPLVNVVIVEVRRVSSGRLRTEKCLSGPNTHWNSLLTFSTIILVLLFSACHRPRQKNKTETSADTLAAVLKDTVAVLEKDTTAVAVVPPVIEPEETKVNVEMVDFKYLSAKSKVSFKSKDQDIDNANINIRMLKDSVLWLSIVAGPIEVVRGLITRDSILIVDRYHKEYYQYDFNTLSQKFNFQLSFDLIQSILVGNMPIPKKENQRFKKEKDYFMLRQQEGKIMLESYIGEQNRRLKKLLVTEQPTKNSLTLDYDDFTQLNNYLFPYTSLIQLDYQSEKDKLQYQTVFRIKHQKVELSEKTLSFPFSVPPKYERK</sequence>
<gene>
    <name evidence="1" type="ORF">DR864_21320</name>
</gene>
<reference evidence="1 2" key="1">
    <citation type="submission" date="2018-07" db="EMBL/GenBank/DDBJ databases">
        <title>Genome sequencing of Runella.</title>
        <authorList>
            <person name="Baek M.-G."/>
            <person name="Yi H."/>
        </authorList>
    </citation>
    <scope>NUCLEOTIDE SEQUENCE [LARGE SCALE GENOMIC DNA]</scope>
    <source>
        <strain evidence="1 2">HYN0085</strain>
    </source>
</reference>
<dbReference type="AlphaFoldDB" id="A0A344TN85"/>
<protein>
    <submittedName>
        <fullName evidence="1">DUF4292 domain-containing protein</fullName>
    </submittedName>
</protein>
<proteinExistence type="predicted"/>
<keyword evidence="2" id="KW-1185">Reference proteome</keyword>
<name>A0A344TN85_9BACT</name>
<organism evidence="1 2">
    <name type="scientific">Runella rosea</name>
    <dbReference type="NCBI Taxonomy" id="2259595"/>
    <lineage>
        <taxon>Bacteria</taxon>
        <taxon>Pseudomonadati</taxon>
        <taxon>Bacteroidota</taxon>
        <taxon>Cytophagia</taxon>
        <taxon>Cytophagales</taxon>
        <taxon>Spirosomataceae</taxon>
        <taxon>Runella</taxon>
    </lineage>
</organism>
<evidence type="ECO:0000313" key="1">
    <source>
        <dbReference type="EMBL" id="AXE20106.1"/>
    </source>
</evidence>
<dbReference type="InterPro" id="IPR025634">
    <property type="entry name" value="DUF4292"/>
</dbReference>
<dbReference type="OrthoDB" id="849114at2"/>
<dbReference type="KEGG" id="run:DR864_21320"/>
<dbReference type="RefSeq" id="WP_114068872.1">
    <property type="nucleotide sequence ID" value="NZ_CP030850.1"/>
</dbReference>
<accession>A0A344TN85</accession>